<evidence type="ECO:0000313" key="3">
    <source>
        <dbReference type="Proteomes" id="UP001177140"/>
    </source>
</evidence>
<organism evidence="2 3">
    <name type="scientific">Papaver nudicaule</name>
    <name type="common">Iceland poppy</name>
    <dbReference type="NCBI Taxonomy" id="74823"/>
    <lineage>
        <taxon>Eukaryota</taxon>
        <taxon>Viridiplantae</taxon>
        <taxon>Streptophyta</taxon>
        <taxon>Embryophyta</taxon>
        <taxon>Tracheophyta</taxon>
        <taxon>Spermatophyta</taxon>
        <taxon>Magnoliopsida</taxon>
        <taxon>Ranunculales</taxon>
        <taxon>Papaveraceae</taxon>
        <taxon>Papaveroideae</taxon>
        <taxon>Papaver</taxon>
    </lineage>
</organism>
<dbReference type="Gene3D" id="1.25.40.20">
    <property type="entry name" value="Ankyrin repeat-containing domain"/>
    <property type="match status" value="2"/>
</dbReference>
<dbReference type="EMBL" id="JAJJMA010178156">
    <property type="protein sequence ID" value="MCL7037352.1"/>
    <property type="molecule type" value="Genomic_DNA"/>
</dbReference>
<dbReference type="AlphaFoldDB" id="A0AA41V974"/>
<keyword evidence="1" id="KW-0040">ANK repeat</keyword>
<comment type="caution">
    <text evidence="2">The sequence shown here is derived from an EMBL/GenBank/DDBJ whole genome shotgun (WGS) entry which is preliminary data.</text>
</comment>
<evidence type="ECO:0008006" key="4">
    <source>
        <dbReference type="Google" id="ProtNLM"/>
    </source>
</evidence>
<dbReference type="InterPro" id="IPR036770">
    <property type="entry name" value="Ankyrin_rpt-contain_sf"/>
</dbReference>
<protein>
    <recommendedName>
        <fullName evidence="4">DUF4219 domain-containing protein</fullName>
    </recommendedName>
</protein>
<evidence type="ECO:0000313" key="2">
    <source>
        <dbReference type="EMBL" id="MCL7037352.1"/>
    </source>
</evidence>
<keyword evidence="3" id="KW-1185">Reference proteome</keyword>
<dbReference type="PANTHER" id="PTHR24121">
    <property type="entry name" value="NO MECHANORECEPTOR POTENTIAL C, ISOFORM D-RELATED"/>
    <property type="match status" value="1"/>
</dbReference>
<evidence type="ECO:0000256" key="1">
    <source>
        <dbReference type="PROSITE-ProRule" id="PRU00023"/>
    </source>
</evidence>
<dbReference type="SUPFAM" id="SSF48403">
    <property type="entry name" value="Ankyrin repeat"/>
    <property type="match status" value="1"/>
</dbReference>
<dbReference type="Proteomes" id="UP001177140">
    <property type="component" value="Unassembled WGS sequence"/>
</dbReference>
<dbReference type="SMART" id="SM00248">
    <property type="entry name" value="ANK"/>
    <property type="match status" value="4"/>
</dbReference>
<reference evidence="2" key="1">
    <citation type="submission" date="2022-03" db="EMBL/GenBank/DDBJ databases">
        <title>A functionally conserved STORR gene fusion in Papaver species that diverged 16.8 million years ago.</title>
        <authorList>
            <person name="Catania T."/>
        </authorList>
    </citation>
    <scope>NUCLEOTIDE SEQUENCE</scope>
    <source>
        <strain evidence="2">S-191538</strain>
    </source>
</reference>
<dbReference type="InterPro" id="IPR002110">
    <property type="entry name" value="Ankyrin_rpt"/>
</dbReference>
<name>A0AA41V974_PAPNU</name>
<dbReference type="PANTHER" id="PTHR24121:SF16">
    <property type="entry name" value="NON-SPECIFIC SERINE_THREONINE PROTEIN KINASE"/>
    <property type="match status" value="1"/>
</dbReference>
<sequence length="700" mass="81022">MLFDARPEVDFDEFPEVDKVLTQRNYTKWKDYMEKVLKSKYLWRVVDVAGDWIWRRSSISGSCKKMNHKALEIIKMSCGEEMLRYLENQKSDTYLIRDELNRAAYFLNKIDSAYYAWDNLRIDQEHNELLTSINDYRNWAFCMKKYLTAQGLWGFLVETEISDCVKDEMALDAIKASCAPNMRAYILYMNCAKDAWEKLTTVAANSTEHEVHVHCGKVEEAANIRANLREYSEADKVLTRSNFQRWEEYVILLLRSLFLYDVVLPIDHALNRTTFTDYGTKEACALRIIKAACGREMMPCIFRSKYPEEALNSLRKACSLDQKDDYMKYSRLLHAVQTNRFTEQIKDRNGELWRGAHNFFRDFPEALTAEITEDGSTALHVSVRLGRVDFVKELLELMTVAQTESKTHQGSTAIAIAARGNNMEIVKMLVNKNPHLPQICDNNELHAVTIAAINGNEKIMHYLYPLTSKSIEWWGARSVASFLTSAARLNAFGIVRNLLNLFPEYALVLDNYGKCTLLSVLAEKPSAFPSENQFGFLKEWIIYRWAQHVTLYSYGTVPGMKQLLTINEEHEHTAVILQQICSQLTNMNPHQLRESFITDAIHRSIINGTVAVFEILIQTNPYLEHFKDENGRGLFQIAIINRQESMFRYMSRMGQRNHDMDLLDDFGNNALHCAAIWDPSSRLVIHGPALQMQREIQWFQ</sequence>
<feature type="non-terminal residue" evidence="2">
    <location>
        <position position="1"/>
    </location>
</feature>
<gene>
    <name evidence="2" type="ORF">MKW94_013363</name>
</gene>
<feature type="repeat" description="ANK" evidence="1">
    <location>
        <begin position="374"/>
        <end position="396"/>
    </location>
</feature>
<dbReference type="PROSITE" id="PS50297">
    <property type="entry name" value="ANK_REP_REGION"/>
    <property type="match status" value="1"/>
</dbReference>
<dbReference type="Pfam" id="PF12796">
    <property type="entry name" value="Ank_2"/>
    <property type="match status" value="1"/>
</dbReference>
<dbReference type="PROSITE" id="PS50088">
    <property type="entry name" value="ANK_REPEAT"/>
    <property type="match status" value="1"/>
</dbReference>
<accession>A0AA41V974</accession>
<proteinExistence type="predicted"/>